<evidence type="ECO:0000256" key="1">
    <source>
        <dbReference type="ARBA" id="ARBA00006596"/>
    </source>
</evidence>
<evidence type="ECO:0000259" key="4">
    <source>
        <dbReference type="Pfam" id="PF02906"/>
    </source>
</evidence>
<evidence type="ECO:0000256" key="3">
    <source>
        <dbReference type="SAM" id="MobiDB-lite"/>
    </source>
</evidence>
<feature type="domain" description="Iron hydrogenase large subunit C-terminal" evidence="4">
    <location>
        <begin position="170"/>
        <end position="326"/>
    </location>
</feature>
<evidence type="ECO:0000313" key="6">
    <source>
        <dbReference type="Proteomes" id="UP000188320"/>
    </source>
</evidence>
<comment type="similarity">
    <text evidence="1">Belongs to the NARF family.</text>
</comment>
<feature type="region of interest" description="Disordered" evidence="3">
    <location>
        <begin position="199"/>
        <end position="228"/>
    </location>
</feature>
<reference evidence="6" key="1">
    <citation type="submission" date="2017-01" db="EMBL/GenBank/DDBJ databases">
        <authorList>
            <person name="Wang Y."/>
            <person name="White M."/>
            <person name="Kvist S."/>
            <person name="Moncalvo J.-M."/>
        </authorList>
    </citation>
    <scope>NUCLEOTIDE SEQUENCE [LARGE SCALE GENOMIC DNA]</scope>
    <source>
        <strain evidence="6">COL-18-3</strain>
    </source>
</reference>
<dbReference type="Proteomes" id="UP000188320">
    <property type="component" value="Unassembled WGS sequence"/>
</dbReference>
<dbReference type="EMBL" id="LSSK01000118">
    <property type="protein sequence ID" value="OMH85027.1"/>
    <property type="molecule type" value="Genomic_DNA"/>
</dbReference>
<dbReference type="GO" id="GO:0051539">
    <property type="term" value="F:4 iron, 4 sulfur cluster binding"/>
    <property type="evidence" value="ECO:0007669"/>
    <property type="project" value="UniProtKB-KW"/>
</dbReference>
<dbReference type="SUPFAM" id="SSF53920">
    <property type="entry name" value="Fe-only hydrogenase"/>
    <property type="match status" value="3"/>
</dbReference>
<dbReference type="PANTHER" id="PTHR11615">
    <property type="entry name" value="NITRATE, FORMATE, IRON DEHYDROGENASE"/>
    <property type="match status" value="1"/>
</dbReference>
<keyword evidence="2" id="KW-0408">Iron</keyword>
<organism evidence="5 6">
    <name type="scientific">Zancudomyces culisetae</name>
    <name type="common">Gut fungus</name>
    <name type="synonym">Smittium culisetae</name>
    <dbReference type="NCBI Taxonomy" id="1213189"/>
    <lineage>
        <taxon>Eukaryota</taxon>
        <taxon>Fungi</taxon>
        <taxon>Fungi incertae sedis</taxon>
        <taxon>Zoopagomycota</taxon>
        <taxon>Kickxellomycotina</taxon>
        <taxon>Harpellomycetes</taxon>
        <taxon>Harpellales</taxon>
        <taxon>Legeriomycetaceae</taxon>
        <taxon>Zancudomyces</taxon>
    </lineage>
</organism>
<keyword evidence="2" id="KW-0004">4Fe-4S</keyword>
<comment type="caution">
    <text evidence="5">The sequence shown here is derived from an EMBL/GenBank/DDBJ whole genome shotgun (WGS) entry which is preliminary data.</text>
</comment>
<keyword evidence="2" id="KW-0411">Iron-sulfur</keyword>
<dbReference type="Gene3D" id="3.40.50.1780">
    <property type="match status" value="1"/>
</dbReference>
<evidence type="ECO:0000256" key="2">
    <source>
        <dbReference type="ARBA" id="ARBA00022485"/>
    </source>
</evidence>
<dbReference type="InterPro" id="IPR009016">
    <property type="entry name" value="Fe_hydrogenase"/>
</dbReference>
<dbReference type="Pfam" id="PF02906">
    <property type="entry name" value="Fe_hyd_lg_C"/>
    <property type="match status" value="2"/>
</dbReference>
<dbReference type="AlphaFoldDB" id="A0A1R1PVN7"/>
<protein>
    <submittedName>
        <fullName evidence="5">Cytosolic Fe-S cluster assembly factor NARFL</fullName>
    </submittedName>
</protein>
<name>A0A1R1PVN7_ZANCU</name>
<dbReference type="InterPro" id="IPR050340">
    <property type="entry name" value="Cytosolic_Fe-S_CAF"/>
</dbReference>
<feature type="domain" description="Iron hydrogenase large subunit C-terminal" evidence="4">
    <location>
        <begin position="338"/>
        <end position="474"/>
    </location>
</feature>
<keyword evidence="6" id="KW-1185">Reference proteome</keyword>
<dbReference type="OrthoDB" id="10253113at2759"/>
<sequence>MSFSQGIKLSNISDYLAPSESCVIPTTKKAIPNAGKDSNFTWNNAPNTTATATTAEINLSDCLACSGCITTAESVLVNHQSYIKVADLLLPKNSTKETNRVIFSLSPQSIVSIANKFPISLLPNSVNDVTSTNGENMADTVNAANNIGNITSEFTSLDVFSAIKILAFWLNKFGVYKIVDLGYGRLIYQQASYQEVLDRSRTTASKHTHLNPNPNPNKNPNKNTSTNNCDKGSMVISSWCPGVLSFIEKKYPTLINHLSRVKSPLQLTGAYVTQKYKLGNPSHKLENVENYHYQQNKPIPGTAYYHVGVLPCYDKKLESFRNNTDDSDIENPSKVNGSMVISSWCPGVLSFIEKKYPTLINHLSRVKSPLQLTGAYVTQKYKLGNPSHKLENVENYHYQQNKPIPGTAYYHVGVLPCYDKKLESFRNNTDDSDIENPSKVNVKDIDIVLSTIEFIQLLEYLVSEYRNSSKDSTTILQSEIKSNNNNQMGIQGIENINLNKYVEMFDSSFRSILEPSELSNTKLLTGMENELKSTSKNGQEMDISNNKVINTSGGTLEYILARALFDEISKIKSAGIADQRMESSNCANTDGGDLLANQEFHNVVSFLYTTKPIETSLKINYSPNNNDVCGFDSGMSMDVDMNMDVDMDMNMGVNKSIMVNLSIKYPKIKQSPNYKVIKISIMEPNNTEPRKVIIGLGIYGFKYMQGYLNKLSKIEPPTTAPTTAPKTAKANGSSSGSGSGSISNEERALFSNDTTFVEIGACPSGCINGGGQLKLSTVSNRRNELTKLTRTFSEHFDYYRPYYKVKDKDVNVNVDEGVNEGDKKYKNEINKVYQDLENNKLMLNEEYKAVGKLSTDSDEHLLGTSANSNMTVDNTENRAIDGKTGNSSKNVIGVKKVDLSW</sequence>
<dbReference type="InterPro" id="IPR004108">
    <property type="entry name" value="Fe_hydrogenase_lsu_C"/>
</dbReference>
<keyword evidence="2" id="KW-0479">Metal-binding</keyword>
<gene>
    <name evidence="5" type="ORF">AX774_g1431</name>
</gene>
<evidence type="ECO:0000313" key="5">
    <source>
        <dbReference type="EMBL" id="OMH85027.1"/>
    </source>
</evidence>
<feature type="region of interest" description="Disordered" evidence="3">
    <location>
        <begin position="718"/>
        <end position="744"/>
    </location>
</feature>
<proteinExistence type="inferred from homology"/>
<dbReference type="Gene3D" id="3.40.950.10">
    <property type="entry name" value="Fe-only Hydrogenase (Larger Subunit), Chain L, domain 3"/>
    <property type="match status" value="2"/>
</dbReference>
<accession>A0A1R1PVN7</accession>
<feature type="compositionally biased region" description="Low complexity" evidence="3">
    <location>
        <begin position="718"/>
        <end position="743"/>
    </location>
</feature>
<feature type="compositionally biased region" description="Low complexity" evidence="3">
    <location>
        <begin position="216"/>
        <end position="228"/>
    </location>
</feature>